<dbReference type="Pfam" id="PF13460">
    <property type="entry name" value="NAD_binding_10"/>
    <property type="match status" value="1"/>
</dbReference>
<sequence length="290" mass="30707">MTFLVTGATGKVGRHVVGHLLRAGQRVRALTRDPAGAGLPESVEVVRGDLTDPGTLRSAFDGVEGVHLLTAGGDDYATLRTGPELAKLAENAGVRRVALLWNGQVGPVEEAFAASGVEWTRLQPVDFMSNTLAWASAIRAEGEVREPFADVPGGVVDEADVGAVSATVLVRGGHAGRTYVLTGPQALSQRQRLAAIAEATGSPLRLVELTEEQARRRWRQAGHGEELIELLTSWQRNPPPESTSVSPAVREITGREPRSFAEWAAEHAAHFGAQAAKSSNASEAPEAPKV</sequence>
<evidence type="ECO:0000259" key="2">
    <source>
        <dbReference type="Pfam" id="PF13460"/>
    </source>
</evidence>
<evidence type="ECO:0000313" key="4">
    <source>
        <dbReference type="Proteomes" id="UP001589610"/>
    </source>
</evidence>
<reference evidence="3 4" key="1">
    <citation type="submission" date="2024-09" db="EMBL/GenBank/DDBJ databases">
        <authorList>
            <person name="Sun Q."/>
            <person name="Mori K."/>
        </authorList>
    </citation>
    <scope>NUCLEOTIDE SEQUENCE [LARGE SCALE GENOMIC DNA]</scope>
    <source>
        <strain evidence="3 4">JCM 3028</strain>
    </source>
</reference>
<dbReference type="Gene3D" id="3.90.25.10">
    <property type="entry name" value="UDP-galactose 4-epimerase, domain 1"/>
    <property type="match status" value="1"/>
</dbReference>
<keyword evidence="4" id="KW-1185">Reference proteome</keyword>
<dbReference type="RefSeq" id="WP_344747825.1">
    <property type="nucleotide sequence ID" value="NZ_BAAAWW010000139.1"/>
</dbReference>
<feature type="region of interest" description="Disordered" evidence="1">
    <location>
        <begin position="235"/>
        <end position="257"/>
    </location>
</feature>
<dbReference type="InterPro" id="IPR016040">
    <property type="entry name" value="NAD(P)-bd_dom"/>
</dbReference>
<feature type="region of interest" description="Disordered" evidence="1">
    <location>
        <begin position="271"/>
        <end position="290"/>
    </location>
</feature>
<dbReference type="Gene3D" id="3.40.50.720">
    <property type="entry name" value="NAD(P)-binding Rossmann-like Domain"/>
    <property type="match status" value="1"/>
</dbReference>
<comment type="caution">
    <text evidence="3">The sequence shown here is derived from an EMBL/GenBank/DDBJ whole genome shotgun (WGS) entry which is preliminary data.</text>
</comment>
<dbReference type="SUPFAM" id="SSF51735">
    <property type="entry name" value="NAD(P)-binding Rossmann-fold domains"/>
    <property type="match status" value="1"/>
</dbReference>
<protein>
    <submittedName>
        <fullName evidence="3">NAD(P)H-binding protein</fullName>
    </submittedName>
</protein>
<gene>
    <name evidence="3" type="ORF">ACFFRH_27735</name>
</gene>
<proteinExistence type="predicted"/>
<evidence type="ECO:0000256" key="1">
    <source>
        <dbReference type="SAM" id="MobiDB-lite"/>
    </source>
</evidence>
<dbReference type="EMBL" id="JBHMBS010000015">
    <property type="protein sequence ID" value="MFB9679288.1"/>
    <property type="molecule type" value="Genomic_DNA"/>
</dbReference>
<accession>A0ABV5TJK1</accession>
<feature type="domain" description="NAD(P)-binding" evidence="2">
    <location>
        <begin position="7"/>
        <end position="104"/>
    </location>
</feature>
<dbReference type="InterPro" id="IPR051604">
    <property type="entry name" value="Ergot_Alk_Oxidoreductase"/>
</dbReference>
<name>A0ABV5TJK1_9ACTN</name>
<organism evidence="3 4">
    <name type="scientific">Streptosporangium vulgare</name>
    <dbReference type="NCBI Taxonomy" id="46190"/>
    <lineage>
        <taxon>Bacteria</taxon>
        <taxon>Bacillati</taxon>
        <taxon>Actinomycetota</taxon>
        <taxon>Actinomycetes</taxon>
        <taxon>Streptosporangiales</taxon>
        <taxon>Streptosporangiaceae</taxon>
        <taxon>Streptosporangium</taxon>
    </lineage>
</organism>
<feature type="compositionally biased region" description="Polar residues" evidence="1">
    <location>
        <begin position="235"/>
        <end position="246"/>
    </location>
</feature>
<evidence type="ECO:0000313" key="3">
    <source>
        <dbReference type="EMBL" id="MFB9679288.1"/>
    </source>
</evidence>
<dbReference type="InterPro" id="IPR036291">
    <property type="entry name" value="NAD(P)-bd_dom_sf"/>
</dbReference>
<dbReference type="Proteomes" id="UP001589610">
    <property type="component" value="Unassembled WGS sequence"/>
</dbReference>
<dbReference type="PANTHER" id="PTHR43162">
    <property type="match status" value="1"/>
</dbReference>
<dbReference type="PANTHER" id="PTHR43162:SF1">
    <property type="entry name" value="PRESTALK A DIFFERENTIATION PROTEIN A"/>
    <property type="match status" value="1"/>
</dbReference>